<dbReference type="Pfam" id="PF13298">
    <property type="entry name" value="LigD_N"/>
    <property type="match status" value="1"/>
</dbReference>
<evidence type="ECO:0000256" key="19">
    <source>
        <dbReference type="ARBA" id="ARBA00029943"/>
    </source>
</evidence>
<dbReference type="GO" id="GO:0006281">
    <property type="term" value="P:DNA repair"/>
    <property type="evidence" value="ECO:0007669"/>
    <property type="project" value="UniProtKB-KW"/>
</dbReference>
<keyword evidence="13" id="KW-0239">DNA-directed DNA polymerase</keyword>
<feature type="domain" description="ATP-dependent DNA ligase family profile" evidence="22">
    <location>
        <begin position="319"/>
        <end position="465"/>
    </location>
</feature>
<evidence type="ECO:0000256" key="2">
    <source>
        <dbReference type="ARBA" id="ARBA00012727"/>
    </source>
</evidence>
<dbReference type="NCBIfam" id="TIGR02777">
    <property type="entry name" value="LigD_PE_dom"/>
    <property type="match status" value="1"/>
</dbReference>
<dbReference type="NCBIfam" id="TIGR02776">
    <property type="entry name" value="NHEJ_ligase_prk"/>
    <property type="match status" value="1"/>
</dbReference>
<dbReference type="InterPro" id="IPR012309">
    <property type="entry name" value="DNA_ligase_ATP-dep_C"/>
</dbReference>
<dbReference type="NCBIfam" id="TIGR02778">
    <property type="entry name" value="ligD_pol"/>
    <property type="match status" value="1"/>
</dbReference>
<dbReference type="Pfam" id="PF01068">
    <property type="entry name" value="DNA_ligase_A_M"/>
    <property type="match status" value="1"/>
</dbReference>
<evidence type="ECO:0000313" key="23">
    <source>
        <dbReference type="EMBL" id="MCB8874423.1"/>
    </source>
</evidence>
<dbReference type="InterPro" id="IPR014144">
    <property type="entry name" value="LigD_PE_domain"/>
</dbReference>
<dbReference type="InterPro" id="IPR052171">
    <property type="entry name" value="NHEJ_LigD"/>
</dbReference>
<dbReference type="Pfam" id="PF21686">
    <property type="entry name" value="LigD_Prim-Pol"/>
    <property type="match status" value="1"/>
</dbReference>
<comment type="cofactor">
    <cofactor evidence="1">
        <name>Mn(2+)</name>
        <dbReference type="ChEBI" id="CHEBI:29035"/>
    </cofactor>
</comment>
<evidence type="ECO:0000256" key="1">
    <source>
        <dbReference type="ARBA" id="ARBA00001936"/>
    </source>
</evidence>
<dbReference type="PANTHER" id="PTHR42705:SF2">
    <property type="entry name" value="BIFUNCTIONAL NON-HOMOLOGOUS END JOINING PROTEIN LIGD"/>
    <property type="match status" value="1"/>
</dbReference>
<evidence type="ECO:0000256" key="11">
    <source>
        <dbReference type="ARBA" id="ARBA00022839"/>
    </source>
</evidence>
<dbReference type="SUPFAM" id="SSF50249">
    <property type="entry name" value="Nucleic acid-binding proteins"/>
    <property type="match status" value="1"/>
</dbReference>
<evidence type="ECO:0000256" key="4">
    <source>
        <dbReference type="ARBA" id="ARBA00022679"/>
    </source>
</evidence>
<evidence type="ECO:0000256" key="10">
    <source>
        <dbReference type="ARBA" id="ARBA00022801"/>
    </source>
</evidence>
<evidence type="ECO:0000256" key="8">
    <source>
        <dbReference type="ARBA" id="ARBA00022741"/>
    </source>
</evidence>
<dbReference type="InterPro" id="IPR014146">
    <property type="entry name" value="LigD_ligase_dom"/>
</dbReference>
<dbReference type="GO" id="GO:0046872">
    <property type="term" value="F:metal ion binding"/>
    <property type="evidence" value="ECO:0007669"/>
    <property type="project" value="UniProtKB-KW"/>
</dbReference>
<evidence type="ECO:0000256" key="9">
    <source>
        <dbReference type="ARBA" id="ARBA00022763"/>
    </source>
</evidence>
<evidence type="ECO:0000256" key="7">
    <source>
        <dbReference type="ARBA" id="ARBA00022723"/>
    </source>
</evidence>
<evidence type="ECO:0000313" key="24">
    <source>
        <dbReference type="Proteomes" id="UP000708298"/>
    </source>
</evidence>
<dbReference type="InterPro" id="IPR014145">
    <property type="entry name" value="LigD_pol_dom"/>
</dbReference>
<evidence type="ECO:0000256" key="17">
    <source>
        <dbReference type="ARBA" id="ARBA00023211"/>
    </source>
</evidence>
<evidence type="ECO:0000256" key="5">
    <source>
        <dbReference type="ARBA" id="ARBA00022695"/>
    </source>
</evidence>
<dbReference type="Gene3D" id="2.40.50.140">
    <property type="entry name" value="Nucleic acid-binding proteins"/>
    <property type="match status" value="1"/>
</dbReference>
<feature type="compositionally biased region" description="Low complexity" evidence="21">
    <location>
        <begin position="1"/>
        <end position="11"/>
    </location>
</feature>
<dbReference type="Pfam" id="PF04679">
    <property type="entry name" value="DNA_ligase_A_C"/>
    <property type="match status" value="1"/>
</dbReference>
<keyword evidence="3 23" id="KW-0436">Ligase</keyword>
<keyword evidence="11" id="KW-0269">Exonuclease</keyword>
<keyword evidence="16" id="KW-0234">DNA repair</keyword>
<keyword evidence="14" id="KW-0238">DNA-binding</keyword>
<evidence type="ECO:0000256" key="12">
    <source>
        <dbReference type="ARBA" id="ARBA00022840"/>
    </source>
</evidence>
<dbReference type="GO" id="GO:0004527">
    <property type="term" value="F:exonuclease activity"/>
    <property type="evidence" value="ECO:0007669"/>
    <property type="project" value="UniProtKB-KW"/>
</dbReference>
<keyword evidence="4" id="KW-0808">Transferase</keyword>
<evidence type="ECO:0000256" key="14">
    <source>
        <dbReference type="ARBA" id="ARBA00023125"/>
    </source>
</evidence>
<dbReference type="InterPro" id="IPR033651">
    <property type="entry name" value="PaeLigD_Pol-like"/>
</dbReference>
<dbReference type="InterPro" id="IPR014143">
    <property type="entry name" value="NHEJ_ligase_prk"/>
</dbReference>
<keyword evidence="6" id="KW-0540">Nuclease</keyword>
<dbReference type="Proteomes" id="UP000708298">
    <property type="component" value="Unassembled WGS sequence"/>
</dbReference>
<sequence>MARAAAPAKPKASLDAYHAKRRFAETPEPQGTKTKRRAKPGLGLFVVQKHDATRLHYDFRLELDGVLLSWAVTRGPSLNPADKRLAVRTEDHPLDYGDFEGIIPKGNYGAGTVMLWDKGQWEPIGDPHEEIAKGKIAFNLYGEKMRGRWALVLMRKASEKRENWLLIKERDAEATEDRDLIGEKPDSVASGRDLDGIAAAGGIWRSGKTGGQTPAKARAAKASKRPGFEEPQLATLVDDVPQEGGWVFEVKFDGYRTEIAASGADVRAYTRSGLDWTERFPAVIAAVKSLDLDGVLMDGEIVVMAPDGRSSFGALQNALQSGKGTLAYMAFDLLQDGKTDWRGKPLTERKQRLRDILAPAAQDGILVYSDHVEGHGDDMLAMARDKKLEGIIAKRADRPYRSGRTESWLKIKIGHAQEFVVLGYRHSTKSRAFSSLILGVREGKSLRYAGRVGSGFSQDVLADLSARFAKIKATKPTGIDVPDEILKDTSWVKPLLVVDIAFNGWTRDNLIRQGHYVGLREDKPAEQVVREEPKTPKTATTESPLGVRLTHPDKVLFPDCGVTKADLADYLAQVADHMLPFAAGRLVSLVRHPDGIEKEGFFQRHPSRGMDASWQHKAVKTTHGSEEYLYFTDPRALVAAAQIGGIEFHIWGSRLDDIEKPDRIVFDLDPDEGLPFARVKDAAFFMRDVLGALGLDSLAMLSGGKGIHVIVPIKPEHDWPVIKAFAGDLSNRVAADKPALYVATMAKAKRHDKIFIDHFRNERGSTAIAPFSPRARAGAPVAWPVDWDKLGKVTSANAVTLRNALAKIDETKDWCLAAQSGQRITRAMIDAVGG</sequence>
<keyword evidence="8" id="KW-0547">Nucleotide-binding</keyword>
<keyword evidence="5" id="KW-0548">Nucleotidyltransferase</keyword>
<reference evidence="23" key="2">
    <citation type="submission" date="2021-01" db="EMBL/GenBank/DDBJ databases">
        <authorList>
            <person name="Mieszkin S."/>
            <person name="Pouder E."/>
            <person name="Alain K."/>
        </authorList>
    </citation>
    <scope>NUCLEOTIDE SEQUENCE</scope>
    <source>
        <strain evidence="23">HW T2.11</strain>
    </source>
</reference>
<dbReference type="InterPro" id="IPR012340">
    <property type="entry name" value="NA-bd_OB-fold"/>
</dbReference>
<dbReference type="NCBIfam" id="TIGR02779">
    <property type="entry name" value="NHEJ_ligase_lig"/>
    <property type="match status" value="1"/>
</dbReference>
<organism evidence="23 24">
    <name type="scientific">Acidisoma silvae</name>
    <dbReference type="NCBI Taxonomy" id="2802396"/>
    <lineage>
        <taxon>Bacteria</taxon>
        <taxon>Pseudomonadati</taxon>
        <taxon>Pseudomonadota</taxon>
        <taxon>Alphaproteobacteria</taxon>
        <taxon>Acetobacterales</taxon>
        <taxon>Acidocellaceae</taxon>
        <taxon>Acidisoma</taxon>
    </lineage>
</organism>
<dbReference type="GO" id="GO:0003910">
    <property type="term" value="F:DNA ligase (ATP) activity"/>
    <property type="evidence" value="ECO:0007669"/>
    <property type="project" value="UniProtKB-EC"/>
</dbReference>
<dbReference type="Gene3D" id="3.30.470.30">
    <property type="entry name" value="DNA ligase/mRNA capping enzyme"/>
    <property type="match status" value="1"/>
</dbReference>
<feature type="region of interest" description="Disordered" evidence="21">
    <location>
        <begin position="1"/>
        <end position="37"/>
    </location>
</feature>
<dbReference type="PROSITE" id="PS50160">
    <property type="entry name" value="DNA_LIGASE_A3"/>
    <property type="match status" value="1"/>
</dbReference>
<dbReference type="GO" id="GO:0005524">
    <property type="term" value="F:ATP binding"/>
    <property type="evidence" value="ECO:0007669"/>
    <property type="project" value="UniProtKB-KW"/>
</dbReference>
<dbReference type="RefSeq" id="WP_227320057.1">
    <property type="nucleotide sequence ID" value="NZ_JAESVB010000001.1"/>
</dbReference>
<dbReference type="GO" id="GO:0003677">
    <property type="term" value="F:DNA binding"/>
    <property type="evidence" value="ECO:0007669"/>
    <property type="project" value="UniProtKB-KW"/>
</dbReference>
<keyword evidence="24" id="KW-1185">Reference proteome</keyword>
<evidence type="ECO:0000256" key="15">
    <source>
        <dbReference type="ARBA" id="ARBA00023172"/>
    </source>
</evidence>
<name>A0A963YNY5_9PROT</name>
<keyword evidence="7" id="KW-0479">Metal-binding</keyword>
<proteinExistence type="predicted"/>
<keyword evidence="10" id="KW-0378">Hydrolase</keyword>
<dbReference type="CDD" id="cd07906">
    <property type="entry name" value="Adenylation_DNA_ligase_LigD_LigC"/>
    <property type="match status" value="1"/>
</dbReference>
<dbReference type="EMBL" id="JAESVB010000001">
    <property type="protein sequence ID" value="MCB8874423.1"/>
    <property type="molecule type" value="Genomic_DNA"/>
</dbReference>
<keyword evidence="17" id="KW-0464">Manganese</keyword>
<dbReference type="AlphaFoldDB" id="A0A963YNY5"/>
<evidence type="ECO:0000256" key="16">
    <source>
        <dbReference type="ARBA" id="ARBA00023204"/>
    </source>
</evidence>
<protein>
    <recommendedName>
        <fullName evidence="2">DNA ligase (ATP)</fullName>
        <ecNumber evidence="2">6.5.1.1</ecNumber>
    </recommendedName>
    <alternativeName>
        <fullName evidence="19">NHEJ DNA polymerase</fullName>
    </alternativeName>
</protein>
<evidence type="ECO:0000256" key="13">
    <source>
        <dbReference type="ARBA" id="ARBA00022932"/>
    </source>
</evidence>
<comment type="caution">
    <text evidence="23">The sequence shown here is derived from an EMBL/GenBank/DDBJ whole genome shotgun (WGS) entry which is preliminary data.</text>
</comment>
<gene>
    <name evidence="23" type="primary">ligD</name>
    <name evidence="23" type="ORF">ASILVAE211_04440</name>
</gene>
<dbReference type="InterPro" id="IPR012310">
    <property type="entry name" value="DNA_ligase_ATP-dep_cent"/>
</dbReference>
<evidence type="ECO:0000259" key="22">
    <source>
        <dbReference type="PROSITE" id="PS50160"/>
    </source>
</evidence>
<dbReference type="CDD" id="cd07971">
    <property type="entry name" value="OBF_DNA_ligase_LigD"/>
    <property type="match status" value="1"/>
</dbReference>
<accession>A0A963YNY5</accession>
<dbReference type="CDD" id="cd04862">
    <property type="entry name" value="PaeLigD_Pol_like"/>
    <property type="match status" value="1"/>
</dbReference>
<dbReference type="GO" id="GO:0003887">
    <property type="term" value="F:DNA-directed DNA polymerase activity"/>
    <property type="evidence" value="ECO:0007669"/>
    <property type="project" value="UniProtKB-KW"/>
</dbReference>
<keyword evidence="12" id="KW-0067">ATP-binding</keyword>
<keyword evidence="15" id="KW-0233">DNA recombination</keyword>
<dbReference type="PANTHER" id="PTHR42705">
    <property type="entry name" value="BIFUNCTIONAL NON-HOMOLOGOUS END JOINING PROTEIN LIGD"/>
    <property type="match status" value="1"/>
</dbReference>
<dbReference type="GO" id="GO:0006310">
    <property type="term" value="P:DNA recombination"/>
    <property type="evidence" value="ECO:0007669"/>
    <property type="project" value="UniProtKB-KW"/>
</dbReference>
<evidence type="ECO:0000256" key="6">
    <source>
        <dbReference type="ARBA" id="ARBA00022722"/>
    </source>
</evidence>
<dbReference type="Gene3D" id="3.90.920.10">
    <property type="entry name" value="DNA primase, PRIM domain"/>
    <property type="match status" value="1"/>
</dbReference>
<dbReference type="NCBIfam" id="NF004628">
    <property type="entry name" value="PRK05972.1"/>
    <property type="match status" value="1"/>
</dbReference>
<dbReference type="Gene3D" id="3.30.1490.70">
    <property type="match status" value="1"/>
</dbReference>
<reference evidence="23" key="1">
    <citation type="journal article" date="2021" name="Microorganisms">
        <title>Acidisoma silvae sp. nov. and Acidisomacellulosilytica sp. nov., Two Acidophilic Bacteria Isolated from Decaying Wood, Hydrolyzing Cellulose and Producing Poly-3-hydroxybutyrate.</title>
        <authorList>
            <person name="Mieszkin S."/>
            <person name="Pouder E."/>
            <person name="Uroz S."/>
            <person name="Simon-Colin C."/>
            <person name="Alain K."/>
        </authorList>
    </citation>
    <scope>NUCLEOTIDE SEQUENCE</scope>
    <source>
        <strain evidence="23">HW T2.11</strain>
    </source>
</reference>
<feature type="compositionally biased region" description="Basic and acidic residues" evidence="21">
    <location>
        <begin position="524"/>
        <end position="535"/>
    </location>
</feature>
<evidence type="ECO:0000256" key="20">
    <source>
        <dbReference type="ARBA" id="ARBA00034003"/>
    </source>
</evidence>
<evidence type="ECO:0000256" key="21">
    <source>
        <dbReference type="SAM" id="MobiDB-lite"/>
    </source>
</evidence>
<feature type="region of interest" description="Disordered" evidence="21">
    <location>
        <begin position="524"/>
        <end position="545"/>
    </location>
</feature>
<keyword evidence="9" id="KW-0227">DNA damage</keyword>
<evidence type="ECO:0000256" key="3">
    <source>
        <dbReference type="ARBA" id="ARBA00022598"/>
    </source>
</evidence>
<comment type="catalytic activity">
    <reaction evidence="20">
        <text>ATP + (deoxyribonucleotide)n-3'-hydroxyl + 5'-phospho-(deoxyribonucleotide)m = (deoxyribonucleotide)n+m + AMP + diphosphate.</text>
        <dbReference type="EC" id="6.5.1.1"/>
    </reaction>
</comment>
<dbReference type="SUPFAM" id="SSF56091">
    <property type="entry name" value="DNA ligase/mRNA capping enzyme, catalytic domain"/>
    <property type="match status" value="1"/>
</dbReference>
<dbReference type="EC" id="6.5.1.1" evidence="2"/>
<keyword evidence="18" id="KW-0511">Multifunctional enzyme</keyword>
<evidence type="ECO:0000256" key="18">
    <source>
        <dbReference type="ARBA" id="ARBA00023268"/>
    </source>
</evidence>